<dbReference type="Gene3D" id="3.80.10.10">
    <property type="entry name" value="Ribonuclease Inhibitor"/>
    <property type="match status" value="1"/>
</dbReference>
<gene>
    <name evidence="1" type="ORF">BDN70DRAFT_925199</name>
</gene>
<evidence type="ECO:0008006" key="3">
    <source>
        <dbReference type="Google" id="ProtNLM"/>
    </source>
</evidence>
<accession>A0A9P5YQ50</accession>
<evidence type="ECO:0000313" key="2">
    <source>
        <dbReference type="Proteomes" id="UP000807469"/>
    </source>
</evidence>
<dbReference type="OrthoDB" id="3139399at2759"/>
<comment type="caution">
    <text evidence="1">The sequence shown here is derived from an EMBL/GenBank/DDBJ whole genome shotgun (WGS) entry which is preliminary data.</text>
</comment>
<dbReference type="EMBL" id="MU155448">
    <property type="protein sequence ID" value="KAF9473367.1"/>
    <property type="molecule type" value="Genomic_DNA"/>
</dbReference>
<organism evidence="1 2">
    <name type="scientific">Pholiota conissans</name>
    <dbReference type="NCBI Taxonomy" id="109636"/>
    <lineage>
        <taxon>Eukaryota</taxon>
        <taxon>Fungi</taxon>
        <taxon>Dikarya</taxon>
        <taxon>Basidiomycota</taxon>
        <taxon>Agaricomycotina</taxon>
        <taxon>Agaricomycetes</taxon>
        <taxon>Agaricomycetidae</taxon>
        <taxon>Agaricales</taxon>
        <taxon>Agaricineae</taxon>
        <taxon>Strophariaceae</taxon>
        <taxon>Pholiota</taxon>
    </lineage>
</organism>
<dbReference type="Proteomes" id="UP000807469">
    <property type="component" value="Unassembled WGS sequence"/>
</dbReference>
<dbReference type="AlphaFoldDB" id="A0A9P5YQ50"/>
<protein>
    <recommendedName>
        <fullName evidence="3">F-box domain-containing protein</fullName>
    </recommendedName>
</protein>
<dbReference type="InterPro" id="IPR032675">
    <property type="entry name" value="LRR_dom_sf"/>
</dbReference>
<dbReference type="SUPFAM" id="SSF52047">
    <property type="entry name" value="RNI-like"/>
    <property type="match status" value="1"/>
</dbReference>
<evidence type="ECO:0000313" key="1">
    <source>
        <dbReference type="EMBL" id="KAF9473367.1"/>
    </source>
</evidence>
<name>A0A9P5YQ50_9AGAR</name>
<reference evidence="1" key="1">
    <citation type="submission" date="2020-11" db="EMBL/GenBank/DDBJ databases">
        <authorList>
            <consortium name="DOE Joint Genome Institute"/>
            <person name="Ahrendt S."/>
            <person name="Riley R."/>
            <person name="Andreopoulos W."/>
            <person name="Labutti K."/>
            <person name="Pangilinan J."/>
            <person name="Ruiz-Duenas F.J."/>
            <person name="Barrasa J.M."/>
            <person name="Sanchez-Garcia M."/>
            <person name="Camarero S."/>
            <person name="Miyauchi S."/>
            <person name="Serrano A."/>
            <person name="Linde D."/>
            <person name="Babiker R."/>
            <person name="Drula E."/>
            <person name="Ayuso-Fernandez I."/>
            <person name="Pacheco R."/>
            <person name="Padilla G."/>
            <person name="Ferreira P."/>
            <person name="Barriuso J."/>
            <person name="Kellner H."/>
            <person name="Castanera R."/>
            <person name="Alfaro M."/>
            <person name="Ramirez L."/>
            <person name="Pisabarro A.G."/>
            <person name="Kuo A."/>
            <person name="Tritt A."/>
            <person name="Lipzen A."/>
            <person name="He G."/>
            <person name="Yan M."/>
            <person name="Ng V."/>
            <person name="Cullen D."/>
            <person name="Martin F."/>
            <person name="Rosso M.-N."/>
            <person name="Henrissat B."/>
            <person name="Hibbett D."/>
            <person name="Martinez A.T."/>
            <person name="Grigoriev I.V."/>
        </authorList>
    </citation>
    <scope>NUCLEOTIDE SEQUENCE</scope>
    <source>
        <strain evidence="1">CIRM-BRFM 674</strain>
    </source>
</reference>
<keyword evidence="2" id="KW-1185">Reference proteome</keyword>
<sequence>MSCQTSLAIEGPINSLPYDVLSDIFTYCTVQFIPSIYLDTRRKWTKLTPITLSHISSFWRMVALNTPLLWSRLYYRFTVVTMNNGSATAELYERHFLQSDIDFIRWWKGNHKSIAPFLAFDIKYIGQVNATQAHLLARDDDLDFILRYLATSKHLQVDDLFWRKFRKWIELGNQVVLPNLHTLIHQPENRYYEDNDFLQSHTRIGLSSDPTAIFPLRRLCLHDATFELEETSPVHWSSLVEISFDDIYDVDLQYWNSLIRPLQHLRWGFFTFSSIYLSNNTLPTTLCILSHLETLYVGHYDDFDPDQFPIPLLFTNIHLPALRVLSLSSLCTSWENQNAITLLHSVFSSTPNITTLILGENFLSLESSDFGQMPLSANIEPIWRHAPQLMHLRFELRDVHNLQEAQDQLDNVIKNIVDFGNMWLGQENPACPILTVIIVSNALYWTKDPDFVPLRVRILKARYPNIEFQLTRESVRVEASRRTSTLAYFTLAQRFNGNIFSLVLEDLMLGGVEKRVKVGGDAGKDEVEEVVGDAVKVVEVIKQVEKAVKEGRVANGTNGNMMDAGGGGGKVMPSLDMGHPRYGRSLDWTFHCRTHMSLMSAVIALYANINTSLPIYISGSIYLFNGILPLLLPRETMGNAAL</sequence>
<proteinExistence type="predicted"/>